<feature type="coiled-coil region" evidence="1">
    <location>
        <begin position="60"/>
        <end position="87"/>
    </location>
</feature>
<dbReference type="AlphaFoldDB" id="A0A4V4H6W6"/>
<reference evidence="2 3" key="1">
    <citation type="journal article" date="2019" name="Nat. Plants">
        <title>Genome sequencing of Musa balbisiana reveals subgenome evolution and function divergence in polyploid bananas.</title>
        <authorList>
            <person name="Yao X."/>
        </authorList>
    </citation>
    <scope>NUCLEOTIDE SEQUENCE [LARGE SCALE GENOMIC DNA]</scope>
    <source>
        <strain evidence="3">cv. DH-PKW</strain>
        <tissue evidence="2">Leaves</tissue>
    </source>
</reference>
<name>A0A4V4H6W6_MUSBA</name>
<dbReference type="EMBL" id="PYDT01000005">
    <property type="protein sequence ID" value="THU61526.1"/>
    <property type="molecule type" value="Genomic_DNA"/>
</dbReference>
<feature type="coiled-coil region" evidence="1">
    <location>
        <begin position="426"/>
        <end position="453"/>
    </location>
</feature>
<evidence type="ECO:0000313" key="2">
    <source>
        <dbReference type="EMBL" id="THU61526.1"/>
    </source>
</evidence>
<organism evidence="2 3">
    <name type="scientific">Musa balbisiana</name>
    <name type="common">Banana</name>
    <dbReference type="NCBI Taxonomy" id="52838"/>
    <lineage>
        <taxon>Eukaryota</taxon>
        <taxon>Viridiplantae</taxon>
        <taxon>Streptophyta</taxon>
        <taxon>Embryophyta</taxon>
        <taxon>Tracheophyta</taxon>
        <taxon>Spermatophyta</taxon>
        <taxon>Magnoliopsida</taxon>
        <taxon>Liliopsida</taxon>
        <taxon>Zingiberales</taxon>
        <taxon>Musaceae</taxon>
        <taxon>Musa</taxon>
    </lineage>
</organism>
<sequence>MEEQGTDASPIESPPRPDAALRAELESLGDSHRELRSRFAAAEESLAGLRIRDLDLSRALEQASEERDSLRIELIEAEVSAREEEEEASWAQRWETSHLIEIFKARFNELVEERSRRDGVVSGILDSMRSVRGCLSRIGGRISDENFEEDDGEKSNLEDASEVLSKESRLICQLGVAVESKFTEYDKMRRKEKKELENSIVSLTEENRDISSLLRVALVEKEAVEKSLSKLKGSGEQKRGAILQIAERGLQRVGFGFIKGVIGGESQPDQPSGSSVSATSDGSECEEEVISLVIFSALLCWKKVSAWSESEHLQSLVDKQQEKIIEGELYIKDLEERQILLAKSVEELTTEIKEAGEEAARWREACELEVEAGKAAIVEREKEVGLLREELRRTKSALDTANGKLSLKEKLAKTAMAAQAAAEATLRLADKRAAGLGERIEELTRQLEEEAEHGRRERIGVGRRVRYVCWPWQAFRVAPAARAGSRSRERRRRMMLPEMEALLRFNI</sequence>
<evidence type="ECO:0000256" key="1">
    <source>
        <dbReference type="SAM" id="Coils"/>
    </source>
</evidence>
<keyword evidence="3" id="KW-1185">Reference proteome</keyword>
<proteinExistence type="predicted"/>
<dbReference type="PANTHER" id="PTHR34937:SF2">
    <property type="entry name" value="OS08G0559800 PROTEIN"/>
    <property type="match status" value="1"/>
</dbReference>
<feature type="coiled-coil region" evidence="1">
    <location>
        <begin position="317"/>
        <end position="365"/>
    </location>
</feature>
<keyword evidence="1" id="KW-0175">Coiled coil</keyword>
<dbReference type="Proteomes" id="UP000317650">
    <property type="component" value="Chromosome 7"/>
</dbReference>
<evidence type="ECO:0000313" key="3">
    <source>
        <dbReference type="Proteomes" id="UP000317650"/>
    </source>
</evidence>
<comment type="caution">
    <text evidence="2">The sequence shown here is derived from an EMBL/GenBank/DDBJ whole genome shotgun (WGS) entry which is preliminary data.</text>
</comment>
<dbReference type="InterPro" id="IPR040300">
    <property type="entry name" value="At3g49055-like"/>
</dbReference>
<protein>
    <submittedName>
        <fullName evidence="2">Uncharacterized protein</fullName>
    </submittedName>
</protein>
<accession>A0A4V4H6W6</accession>
<gene>
    <name evidence="2" type="ORF">C4D60_Mb07t24230</name>
</gene>
<dbReference type="PANTHER" id="PTHR34937">
    <property type="entry name" value="OS08G0559800 PROTEIN"/>
    <property type="match status" value="1"/>
</dbReference>